<dbReference type="Gene3D" id="2.60.120.430">
    <property type="entry name" value="Galactose-binding lectin"/>
    <property type="match status" value="1"/>
</dbReference>
<gene>
    <name evidence="2" type="ORF">NDI76_17555</name>
</gene>
<sequence>MWIGNGRSDVLYRDGTVPSTTPDAVFDCERYGTMTWEFPVDVGQQVDVRLFVGNSYPGTSEPKEREFNVSVEGSQVLSNYDPVADVGHTTGTTKTFTATDDGDGTVTVTFEQGAVDNPLVNAIEVVDTNETATSG</sequence>
<dbReference type="InterPro" id="IPR021720">
    <property type="entry name" value="Malectin_dom"/>
</dbReference>
<dbReference type="Pfam" id="PF11721">
    <property type="entry name" value="Malectin"/>
    <property type="match status" value="1"/>
</dbReference>
<reference evidence="2 3" key="1">
    <citation type="submission" date="2022-06" db="EMBL/GenBank/DDBJ databases">
        <title>Halogeometricum sp. a new haloarchaeum isolate from saline soil.</title>
        <authorList>
            <person name="Strakova D."/>
            <person name="Galisteo C."/>
            <person name="Sanchez-Porro C."/>
            <person name="Ventosa A."/>
        </authorList>
    </citation>
    <scope>NUCLEOTIDE SEQUENCE [LARGE SCALE GENOMIC DNA]</scope>
    <source>
        <strain evidence="2 3">S1BR25-6</strain>
    </source>
</reference>
<dbReference type="Proteomes" id="UP001257060">
    <property type="component" value="Unassembled WGS sequence"/>
</dbReference>
<accession>A0ABU2GJU6</accession>
<dbReference type="RefSeq" id="WP_343218179.1">
    <property type="nucleotide sequence ID" value="NZ_JAMQOP010000004.1"/>
</dbReference>
<evidence type="ECO:0000259" key="1">
    <source>
        <dbReference type="Pfam" id="PF11721"/>
    </source>
</evidence>
<dbReference type="EMBL" id="JAMQOP010000004">
    <property type="protein sequence ID" value="MDS0300559.1"/>
    <property type="molecule type" value="Genomic_DNA"/>
</dbReference>
<comment type="caution">
    <text evidence="2">The sequence shown here is derived from an EMBL/GenBank/DDBJ whole genome shotgun (WGS) entry which is preliminary data.</text>
</comment>
<evidence type="ECO:0000313" key="2">
    <source>
        <dbReference type="EMBL" id="MDS0300559.1"/>
    </source>
</evidence>
<keyword evidence="3" id="KW-1185">Reference proteome</keyword>
<proteinExistence type="predicted"/>
<protein>
    <submittedName>
        <fullName evidence="2">Malectin</fullName>
    </submittedName>
</protein>
<organism evidence="2 3">
    <name type="scientific">Halogeometricum salsisoli</name>
    <dbReference type="NCBI Taxonomy" id="2950536"/>
    <lineage>
        <taxon>Archaea</taxon>
        <taxon>Methanobacteriati</taxon>
        <taxon>Methanobacteriota</taxon>
        <taxon>Stenosarchaea group</taxon>
        <taxon>Halobacteria</taxon>
        <taxon>Halobacteriales</taxon>
        <taxon>Haloferacaceae</taxon>
        <taxon>Halogeometricum</taxon>
    </lineage>
</organism>
<name>A0ABU2GJU6_9EURY</name>
<feature type="domain" description="Malectin" evidence="1">
    <location>
        <begin position="17"/>
        <end position="123"/>
    </location>
</feature>
<evidence type="ECO:0000313" key="3">
    <source>
        <dbReference type="Proteomes" id="UP001257060"/>
    </source>
</evidence>